<reference evidence="11" key="2">
    <citation type="submission" date="2021-01" db="UniProtKB">
        <authorList>
            <consortium name="EnsemblMetazoa"/>
        </authorList>
    </citation>
    <scope>IDENTIFICATION</scope>
</reference>
<dbReference type="SUPFAM" id="SSF57903">
    <property type="entry name" value="FYVE/PHD zinc finger"/>
    <property type="match status" value="1"/>
</dbReference>
<evidence type="ECO:0000256" key="7">
    <source>
        <dbReference type="ARBA" id="ARBA00037400"/>
    </source>
</evidence>
<reference evidence="12" key="1">
    <citation type="submission" date="2015-02" db="EMBL/GenBank/DDBJ databases">
        <title>Genome sequencing for Strongylocentrotus purpuratus.</title>
        <authorList>
            <person name="Murali S."/>
            <person name="Liu Y."/>
            <person name="Vee V."/>
            <person name="English A."/>
            <person name="Wang M."/>
            <person name="Skinner E."/>
            <person name="Han Y."/>
            <person name="Muzny D.M."/>
            <person name="Worley K.C."/>
            <person name="Gibbs R.A."/>
        </authorList>
    </citation>
    <scope>NUCLEOTIDE SEQUENCE</scope>
</reference>
<dbReference type="OMA" id="FWYHRIC"/>
<accession>A0A7M7RHR8</accession>
<dbReference type="InterPro" id="IPR052475">
    <property type="entry name" value="Wnt_Signal_Transd_Protein"/>
</dbReference>
<dbReference type="OrthoDB" id="270215at2759"/>
<dbReference type="InterPro" id="IPR019786">
    <property type="entry name" value="Zinc_finger_PHD-type_CS"/>
</dbReference>
<dbReference type="PANTHER" id="PTHR23194:SF16">
    <property type="entry name" value="PROTEIN PYGOPUS"/>
    <property type="match status" value="1"/>
</dbReference>
<dbReference type="GO" id="GO:0008270">
    <property type="term" value="F:zinc ion binding"/>
    <property type="evidence" value="ECO:0007669"/>
    <property type="project" value="UniProtKB-KW"/>
</dbReference>
<evidence type="ECO:0000256" key="4">
    <source>
        <dbReference type="ARBA" id="ARBA00022771"/>
    </source>
</evidence>
<evidence type="ECO:0000256" key="1">
    <source>
        <dbReference type="ARBA" id="ARBA00004123"/>
    </source>
</evidence>
<dbReference type="InParanoid" id="A0A7M7RHR8"/>
<feature type="domain" description="PHD-type" evidence="10">
    <location>
        <begin position="152"/>
        <end position="210"/>
    </location>
</feature>
<feature type="compositionally biased region" description="Basic residues" evidence="9">
    <location>
        <begin position="1"/>
        <end position="12"/>
    </location>
</feature>
<dbReference type="GO" id="GO:0005634">
    <property type="term" value="C:nucleus"/>
    <property type="evidence" value="ECO:0007669"/>
    <property type="project" value="UniProtKB-SubCell"/>
</dbReference>
<keyword evidence="4 8" id="KW-0863">Zinc-finger</keyword>
<evidence type="ECO:0000256" key="2">
    <source>
        <dbReference type="ARBA" id="ARBA00022687"/>
    </source>
</evidence>
<evidence type="ECO:0000259" key="10">
    <source>
        <dbReference type="PROSITE" id="PS50016"/>
    </source>
</evidence>
<dbReference type="InterPro" id="IPR013083">
    <property type="entry name" value="Znf_RING/FYVE/PHD"/>
</dbReference>
<keyword evidence="12" id="KW-1185">Reference proteome</keyword>
<dbReference type="EnsemblMetazoa" id="XM_786220">
    <property type="protein sequence ID" value="XP_791313"/>
    <property type="gene ID" value="LOC586437"/>
</dbReference>
<keyword evidence="6" id="KW-0539">Nucleus</keyword>
<organism evidence="11 12">
    <name type="scientific">Strongylocentrotus purpuratus</name>
    <name type="common">Purple sea urchin</name>
    <dbReference type="NCBI Taxonomy" id="7668"/>
    <lineage>
        <taxon>Eukaryota</taxon>
        <taxon>Metazoa</taxon>
        <taxon>Echinodermata</taxon>
        <taxon>Eleutherozoa</taxon>
        <taxon>Echinozoa</taxon>
        <taxon>Echinoidea</taxon>
        <taxon>Euechinoidea</taxon>
        <taxon>Echinacea</taxon>
        <taxon>Camarodonta</taxon>
        <taxon>Echinidea</taxon>
        <taxon>Strongylocentrotidae</taxon>
        <taxon>Strongylocentrotus</taxon>
    </lineage>
</organism>
<dbReference type="InterPro" id="IPR011011">
    <property type="entry name" value="Znf_FYVE_PHD"/>
</dbReference>
<dbReference type="PANTHER" id="PTHR23194">
    <property type="entry name" value="PYGOPUS"/>
    <property type="match status" value="1"/>
</dbReference>
<dbReference type="SMART" id="SM00249">
    <property type="entry name" value="PHD"/>
    <property type="match status" value="1"/>
</dbReference>
<evidence type="ECO:0000313" key="12">
    <source>
        <dbReference type="Proteomes" id="UP000007110"/>
    </source>
</evidence>
<name>A0A7M7RHR8_STRPU</name>
<dbReference type="AlphaFoldDB" id="A0A7M7RHR8"/>
<dbReference type="KEGG" id="spu:586437"/>
<dbReference type="RefSeq" id="XP_791313.1">
    <property type="nucleotide sequence ID" value="XM_786220.5"/>
</dbReference>
<dbReference type="InterPro" id="IPR019787">
    <property type="entry name" value="Znf_PHD-finger"/>
</dbReference>
<dbReference type="Proteomes" id="UP000007110">
    <property type="component" value="Unassembled WGS sequence"/>
</dbReference>
<evidence type="ECO:0000256" key="6">
    <source>
        <dbReference type="ARBA" id="ARBA00023242"/>
    </source>
</evidence>
<dbReference type="InterPro" id="IPR001965">
    <property type="entry name" value="Znf_PHD"/>
</dbReference>
<evidence type="ECO:0000256" key="9">
    <source>
        <dbReference type="SAM" id="MobiDB-lite"/>
    </source>
</evidence>
<dbReference type="PROSITE" id="PS50016">
    <property type="entry name" value="ZF_PHD_2"/>
    <property type="match status" value="1"/>
</dbReference>
<proteinExistence type="predicted"/>
<keyword evidence="5" id="KW-0862">Zinc</keyword>
<protein>
    <recommendedName>
        <fullName evidence="10">PHD-type domain-containing protein</fullName>
    </recommendedName>
</protein>
<evidence type="ECO:0000256" key="3">
    <source>
        <dbReference type="ARBA" id="ARBA00022723"/>
    </source>
</evidence>
<dbReference type="FunFam" id="3.30.40.10:FF:000107">
    <property type="entry name" value="pygopus homolog 1"/>
    <property type="match status" value="1"/>
</dbReference>
<dbReference type="GO" id="GO:0016055">
    <property type="term" value="P:Wnt signaling pathway"/>
    <property type="evidence" value="ECO:0007669"/>
    <property type="project" value="UniProtKB-KW"/>
</dbReference>
<dbReference type="GeneID" id="586437"/>
<sequence length="224" mass="24135">MPREKKTTKRLRTASTDSERENTDSSKGSSTSQPPSPTKKRKKPPGLKGPGSGSAGGNLAPPPTPSGDNIIASNPFEDDPSGATATARGLNLLTRRLGRTAAMNNQFGPYGNSFHHQHGIPPGGGPYPNNMANSHNSNGPMPPMMYSNPQTLFPCGICHQQVQDSEDAVICVSSCHTWFHRICTGMTTTAYTLLNSEHAAEWVCDRCVREKKIPLVRLKTQPIS</sequence>
<evidence type="ECO:0000256" key="5">
    <source>
        <dbReference type="ARBA" id="ARBA00022833"/>
    </source>
</evidence>
<dbReference type="Gene3D" id="3.30.40.10">
    <property type="entry name" value="Zinc/RING finger domain, C3HC4 (zinc finger)"/>
    <property type="match status" value="1"/>
</dbReference>
<dbReference type="CDD" id="cd15551">
    <property type="entry name" value="PHD_PYGO"/>
    <property type="match status" value="1"/>
</dbReference>
<evidence type="ECO:0000256" key="8">
    <source>
        <dbReference type="PROSITE-ProRule" id="PRU00146"/>
    </source>
</evidence>
<dbReference type="PROSITE" id="PS01359">
    <property type="entry name" value="ZF_PHD_1"/>
    <property type="match status" value="1"/>
</dbReference>
<comment type="subcellular location">
    <subcellularLocation>
        <location evidence="1">Nucleus</location>
    </subcellularLocation>
</comment>
<keyword evidence="2" id="KW-0879">Wnt signaling pathway</keyword>
<evidence type="ECO:0000313" key="11">
    <source>
        <dbReference type="EnsemblMetazoa" id="XP_791313"/>
    </source>
</evidence>
<feature type="region of interest" description="Disordered" evidence="9">
    <location>
        <begin position="1"/>
        <end position="85"/>
    </location>
</feature>
<comment type="function">
    <text evidence="7">Involved in signal transduction through the Wnt pathway.</text>
</comment>
<dbReference type="Pfam" id="PF00628">
    <property type="entry name" value="PHD"/>
    <property type="match status" value="1"/>
</dbReference>
<keyword evidence="3" id="KW-0479">Metal-binding</keyword>